<comment type="caution">
    <text evidence="1">The sequence shown here is derived from an EMBL/GenBank/DDBJ whole genome shotgun (WGS) entry which is preliminary data.</text>
</comment>
<protein>
    <submittedName>
        <fullName evidence="1">Uncharacterized protein</fullName>
    </submittedName>
</protein>
<reference evidence="2" key="1">
    <citation type="journal article" date="2022" name="Nat. Commun.">
        <title>Chromosome evolution and the genetic basis of agronomically important traits in greater yam.</title>
        <authorList>
            <person name="Bredeson J.V."/>
            <person name="Lyons J.B."/>
            <person name="Oniyinde I.O."/>
            <person name="Okereke N.R."/>
            <person name="Kolade O."/>
            <person name="Nnabue I."/>
            <person name="Nwadili C.O."/>
            <person name="Hribova E."/>
            <person name="Parker M."/>
            <person name="Nwogha J."/>
            <person name="Shu S."/>
            <person name="Carlson J."/>
            <person name="Kariba R."/>
            <person name="Muthemba S."/>
            <person name="Knop K."/>
            <person name="Barton G.J."/>
            <person name="Sherwood A.V."/>
            <person name="Lopez-Montes A."/>
            <person name="Asiedu R."/>
            <person name="Jamnadass R."/>
            <person name="Muchugi A."/>
            <person name="Goodstein D."/>
            <person name="Egesi C.N."/>
            <person name="Featherston J."/>
            <person name="Asfaw A."/>
            <person name="Simpson G.G."/>
            <person name="Dolezel J."/>
            <person name="Hendre P.S."/>
            <person name="Van Deynze A."/>
            <person name="Kumar P.L."/>
            <person name="Obidiegwu J.E."/>
            <person name="Bhattacharjee R."/>
            <person name="Rokhsar D.S."/>
        </authorList>
    </citation>
    <scope>NUCLEOTIDE SEQUENCE [LARGE SCALE GENOMIC DNA]</scope>
    <source>
        <strain evidence="2">cv. TDa95/00328</strain>
    </source>
</reference>
<dbReference type="Proteomes" id="UP000827976">
    <property type="component" value="Chromosome 6"/>
</dbReference>
<keyword evidence="2" id="KW-1185">Reference proteome</keyword>
<evidence type="ECO:0000313" key="1">
    <source>
        <dbReference type="EMBL" id="KAH7678820.1"/>
    </source>
</evidence>
<sequence>MGCGGSKDVGVAGNPVSYRRILTKKTDDPKSQESQEFSTTFEKLEAKQVDEKTEKIPMMVEVVEEGKKEIKELPEKKLEYNLTEREVGKEGEKIEESKEESSVVGLGAGDELLKGESDEKGEQVSEVEKIEESKEENGGGGGVVVFRDESLKDETDEKGEQISEVEKIEESKEENCGSDVLAGEECLKDETSEKGEHVSEVEKIEDTKEETGGGFSKGEEAFNSKVEKIEESKEENGGGGIPGEETLKGESDEKGKQVSAKDEKGEISPKEEDGKHMLI</sequence>
<accession>A0ACB7VVV1</accession>
<evidence type="ECO:0000313" key="2">
    <source>
        <dbReference type="Proteomes" id="UP000827976"/>
    </source>
</evidence>
<dbReference type="EMBL" id="CM037016">
    <property type="protein sequence ID" value="KAH7678820.1"/>
    <property type="molecule type" value="Genomic_DNA"/>
</dbReference>
<name>A0ACB7VVV1_DIOAL</name>
<proteinExistence type="predicted"/>
<gene>
    <name evidence="1" type="ORF">IHE45_06G021100</name>
</gene>
<organism evidence="1 2">
    <name type="scientific">Dioscorea alata</name>
    <name type="common">Purple yam</name>
    <dbReference type="NCBI Taxonomy" id="55571"/>
    <lineage>
        <taxon>Eukaryota</taxon>
        <taxon>Viridiplantae</taxon>
        <taxon>Streptophyta</taxon>
        <taxon>Embryophyta</taxon>
        <taxon>Tracheophyta</taxon>
        <taxon>Spermatophyta</taxon>
        <taxon>Magnoliopsida</taxon>
        <taxon>Liliopsida</taxon>
        <taxon>Dioscoreales</taxon>
        <taxon>Dioscoreaceae</taxon>
        <taxon>Dioscorea</taxon>
    </lineage>
</organism>